<dbReference type="OrthoDB" id="642536at2759"/>
<dbReference type="InterPro" id="IPR005174">
    <property type="entry name" value="KIB1-4_b-propeller"/>
</dbReference>
<proteinExistence type="predicted"/>
<dbReference type="Pfam" id="PF03478">
    <property type="entry name" value="Beta-prop_KIB1-4"/>
    <property type="match status" value="1"/>
</dbReference>
<evidence type="ECO:0000256" key="1">
    <source>
        <dbReference type="SAM" id="MobiDB-lite"/>
    </source>
</evidence>
<name>A0A9Q0G4M3_9ROSI</name>
<accession>A0A9Q0G4M3</accession>
<feature type="compositionally biased region" description="Basic and acidic residues" evidence="1">
    <location>
        <begin position="10"/>
        <end position="19"/>
    </location>
</feature>
<evidence type="ECO:0000259" key="2">
    <source>
        <dbReference type="Pfam" id="PF03478"/>
    </source>
</evidence>
<keyword evidence="4" id="KW-1185">Reference proteome</keyword>
<comment type="caution">
    <text evidence="3">The sequence shown here is derived from an EMBL/GenBank/DDBJ whole genome shotgun (WGS) entry which is preliminary data.</text>
</comment>
<sequence>MSMRQGRKKSFQEEEKKDGQSGMDLPQLLKLIDSISKMQPLEKKKELWPHLPKQLLRQIELDSSLFPLIAHKGVTKSWKPSSSSTSSPKSSLHLLDHDSDDQRYLFNLGFKEVEEDPESNRYRMPRKLKFVFSQADSGRLLHVGPPLLGEHTSHRAWCPVTGGFSCIPPWDPSNPFLGLYSPPDHHSREEEKHINVFMVLTGVSRPALAFYRSKKDDRGDPEQWTSKLNCTITDPHGGAADSSASAREMRFTNGIWFREKFYALSLQGTLAVVEEEAGSRNLQITASSKTRAVPSVPCRRFRECLIESGGEVLLIFLVFKKSSTGTNVVADVEVYRLDTEELAWVRKNDLGDTTVFWGTNCCMPVSASQIGCKKNCVYFTQPSSVEEWWVYDMGAGTISPGWNIRKGKSVPRSPVWPRPK</sequence>
<dbReference type="AlphaFoldDB" id="A0A9Q0G4M3"/>
<gene>
    <name evidence="3" type="ORF">Tsubulata_002897</name>
</gene>
<reference evidence="3" key="2">
    <citation type="journal article" date="2023" name="Plants (Basel)">
        <title>Annotation of the Turnera subulata (Passifloraceae) Draft Genome Reveals the S-Locus Evolved after the Divergence of Turneroideae from Passifloroideae in a Stepwise Manner.</title>
        <authorList>
            <person name="Henning P.M."/>
            <person name="Roalson E.H."/>
            <person name="Mir W."/>
            <person name="McCubbin A.G."/>
            <person name="Shore J.S."/>
        </authorList>
    </citation>
    <scope>NUCLEOTIDE SEQUENCE</scope>
    <source>
        <strain evidence="3">F60SS</strain>
    </source>
</reference>
<dbReference type="EMBL" id="JAKUCV010002314">
    <property type="protein sequence ID" value="KAJ4843113.1"/>
    <property type="molecule type" value="Genomic_DNA"/>
</dbReference>
<organism evidence="3 4">
    <name type="scientific">Turnera subulata</name>
    <dbReference type="NCBI Taxonomy" id="218843"/>
    <lineage>
        <taxon>Eukaryota</taxon>
        <taxon>Viridiplantae</taxon>
        <taxon>Streptophyta</taxon>
        <taxon>Embryophyta</taxon>
        <taxon>Tracheophyta</taxon>
        <taxon>Spermatophyta</taxon>
        <taxon>Magnoliopsida</taxon>
        <taxon>eudicotyledons</taxon>
        <taxon>Gunneridae</taxon>
        <taxon>Pentapetalae</taxon>
        <taxon>rosids</taxon>
        <taxon>fabids</taxon>
        <taxon>Malpighiales</taxon>
        <taxon>Passifloraceae</taxon>
        <taxon>Turnera</taxon>
    </lineage>
</organism>
<dbReference type="Proteomes" id="UP001141552">
    <property type="component" value="Unassembled WGS sequence"/>
</dbReference>
<evidence type="ECO:0000313" key="3">
    <source>
        <dbReference type="EMBL" id="KAJ4843113.1"/>
    </source>
</evidence>
<feature type="region of interest" description="Disordered" evidence="1">
    <location>
        <begin position="76"/>
        <end position="95"/>
    </location>
</feature>
<feature type="compositionally biased region" description="Low complexity" evidence="1">
    <location>
        <begin position="76"/>
        <end position="93"/>
    </location>
</feature>
<reference evidence="3" key="1">
    <citation type="submission" date="2022-02" db="EMBL/GenBank/DDBJ databases">
        <authorList>
            <person name="Henning P.M."/>
            <person name="McCubbin A.G."/>
            <person name="Shore J.S."/>
        </authorList>
    </citation>
    <scope>NUCLEOTIDE SEQUENCE</scope>
    <source>
        <strain evidence="3">F60SS</strain>
        <tissue evidence="3">Leaves</tissue>
    </source>
</reference>
<protein>
    <recommendedName>
        <fullName evidence="2">KIB1-4 beta-propeller domain-containing protein</fullName>
    </recommendedName>
</protein>
<feature type="domain" description="KIB1-4 beta-propeller" evidence="2">
    <location>
        <begin position="195"/>
        <end position="392"/>
    </location>
</feature>
<feature type="region of interest" description="Disordered" evidence="1">
    <location>
        <begin position="1"/>
        <end position="25"/>
    </location>
</feature>
<dbReference type="PANTHER" id="PTHR33127:SF69">
    <property type="entry name" value="OS09G0340800 PROTEIN"/>
    <property type="match status" value="1"/>
</dbReference>
<dbReference type="PANTHER" id="PTHR33127">
    <property type="entry name" value="TRANSMEMBRANE PROTEIN"/>
    <property type="match status" value="1"/>
</dbReference>
<evidence type="ECO:0000313" key="4">
    <source>
        <dbReference type="Proteomes" id="UP001141552"/>
    </source>
</evidence>